<feature type="compositionally biased region" description="Low complexity" evidence="9">
    <location>
        <begin position="33"/>
        <end position="53"/>
    </location>
</feature>
<evidence type="ECO:0000256" key="9">
    <source>
        <dbReference type="SAM" id="MobiDB-lite"/>
    </source>
</evidence>
<name>A0AA37LBA6_9PEZI</name>
<evidence type="ECO:0000313" key="10">
    <source>
        <dbReference type="EMBL" id="GKT45317.1"/>
    </source>
</evidence>
<evidence type="ECO:0000256" key="6">
    <source>
        <dbReference type="ARBA" id="ARBA00023242"/>
    </source>
</evidence>
<dbReference type="GO" id="GO:0000776">
    <property type="term" value="C:kinetochore"/>
    <property type="evidence" value="ECO:0007669"/>
    <property type="project" value="TreeGrafter"/>
</dbReference>
<keyword evidence="7" id="KW-0131">Cell cycle</keyword>
<accession>A0AA37LBA6</accession>
<evidence type="ECO:0000256" key="1">
    <source>
        <dbReference type="ARBA" id="ARBA00004123"/>
    </source>
</evidence>
<feature type="coiled-coil region" evidence="8">
    <location>
        <begin position="748"/>
        <end position="775"/>
    </location>
</feature>
<feature type="compositionally biased region" description="Basic and acidic residues" evidence="9">
    <location>
        <begin position="54"/>
        <end position="63"/>
    </location>
</feature>
<feature type="coiled-coil region" evidence="8">
    <location>
        <begin position="648"/>
        <end position="696"/>
    </location>
</feature>
<dbReference type="Proteomes" id="UP001055115">
    <property type="component" value="Unassembled WGS sequence"/>
</dbReference>
<evidence type="ECO:0000256" key="3">
    <source>
        <dbReference type="ARBA" id="ARBA00022019"/>
    </source>
</evidence>
<dbReference type="InterPro" id="IPR008672">
    <property type="entry name" value="Mad1"/>
</dbReference>
<evidence type="ECO:0000256" key="8">
    <source>
        <dbReference type="SAM" id="Coils"/>
    </source>
</evidence>
<dbReference type="Gene3D" id="3.30.457.60">
    <property type="match status" value="1"/>
</dbReference>
<dbReference type="RefSeq" id="XP_049127667.1">
    <property type="nucleotide sequence ID" value="XM_049271710.1"/>
</dbReference>
<dbReference type="GO" id="GO:0051315">
    <property type="term" value="P:attachment of mitotic spindle microtubules to kinetochore"/>
    <property type="evidence" value="ECO:0007669"/>
    <property type="project" value="TreeGrafter"/>
</dbReference>
<feature type="compositionally biased region" description="Polar residues" evidence="9">
    <location>
        <begin position="1"/>
        <end position="13"/>
    </location>
</feature>
<gene>
    <name evidence="10" type="ORF">ColSpa_05498</name>
</gene>
<keyword evidence="8" id="KW-0175">Coiled coil</keyword>
<sequence length="881" mass="98779">MASNNLALPSTAQPPMDEDEDSRQTAEIGCLLMAMQQPPARAPAAAPKKATPRGSDRAGRQLRELNPQQMPEFSVAGSPREHHVTSSPATPASNNRQNNIGRSSGERVQKHYRHRSGAMRSHTPSGDPPGRRGSVTNRFRSSVGGSALPRPHTSLRESRTFRATQPTYNLFTGGDANSRPGSRASLVPESVRASSHESSKENMAPPDAAEYESQRQVIEELKAELGTLRYTISTFEQEKQMAEARHNAELEDQRRRAQADFTAKQAVESEKSQAMRQLENTQKELSDLRDNIAQEKTSLEKRARDAEEEARLLQEQLEDLSSAKDEAARINEKKTIDLEMQLQAAQKSTQELEQESQAREAALQQVQAQLAEKDNQVGNLEAEVLRLKAQTGDADTMAIIKRELSEQVAHIRNLEATNREQLSELKHLRQIHRAVEVVEEEKRSLQRKLEAAQFLETELAEAHIQRQRLEDERLAWTGYLASTGTDLEFDSPEAVARALVEQRYETASQLDKVGSLQAELAAQESAVKSLQEENATLKSQLNEARSVATTQNVDKTRLRTERQRVLAVKEVEYLRAQLKTFDAEDEAFQPEAVDETRARRIQELEDLVDKYRSEVQALHAEMSSIEAGKPAQPAPAVAGTKRPRDENDDALQEQLGLLNRKNRKLQDQLSAVQTQHAITQKELSVVQEQLKALKTQSKTRILSLRSNPTSDFEAIKMSKLKALEQENADLLAQIEGNPTVDLVPRTQLDAANRLVEEARAETASAQKSAKRLKEVWSKKSLEFKEAIFSTLGWTVMFMPNGKMRVESTFYPSQTDEYENSIVFDGEKGTMKVGGGPKSAFARRISDQIGFWVREKGCIPGFLAALTLEFYEEYSRNQMQTE</sequence>
<dbReference type="Pfam" id="PF05557">
    <property type="entry name" value="MAD"/>
    <property type="match status" value="1"/>
</dbReference>
<feature type="region of interest" description="Disordered" evidence="9">
    <location>
        <begin position="1"/>
        <end position="213"/>
    </location>
</feature>
<proteinExistence type="inferred from homology"/>
<feature type="compositionally biased region" description="Polar residues" evidence="9">
    <location>
        <begin position="134"/>
        <end position="144"/>
    </location>
</feature>
<comment type="similarity">
    <text evidence="2">Belongs to the MAD1 family.</text>
</comment>
<feature type="compositionally biased region" description="Polar residues" evidence="9">
    <location>
        <begin position="85"/>
        <end position="102"/>
    </location>
</feature>
<comment type="subcellular location">
    <subcellularLocation>
        <location evidence="1">Nucleus</location>
    </subcellularLocation>
</comment>
<dbReference type="GO" id="GO:0072686">
    <property type="term" value="C:mitotic spindle"/>
    <property type="evidence" value="ECO:0007669"/>
    <property type="project" value="TreeGrafter"/>
</dbReference>
<dbReference type="AlphaFoldDB" id="A0AA37LBA6"/>
<organism evidence="10 11">
    <name type="scientific">Colletotrichum spaethianum</name>
    <dbReference type="NCBI Taxonomy" id="700344"/>
    <lineage>
        <taxon>Eukaryota</taxon>
        <taxon>Fungi</taxon>
        <taxon>Dikarya</taxon>
        <taxon>Ascomycota</taxon>
        <taxon>Pezizomycotina</taxon>
        <taxon>Sordariomycetes</taxon>
        <taxon>Hypocreomycetidae</taxon>
        <taxon>Glomerellales</taxon>
        <taxon>Glomerellaceae</taxon>
        <taxon>Colletotrichum</taxon>
        <taxon>Colletotrichum spaethianum species complex</taxon>
    </lineage>
</organism>
<evidence type="ECO:0000313" key="11">
    <source>
        <dbReference type="Proteomes" id="UP001055115"/>
    </source>
</evidence>
<feature type="compositionally biased region" description="Polar residues" evidence="9">
    <location>
        <begin position="161"/>
        <end position="170"/>
    </location>
</feature>
<keyword evidence="4" id="KW-0132">Cell division</keyword>
<feature type="region of interest" description="Disordered" evidence="9">
    <location>
        <begin position="626"/>
        <end position="646"/>
    </location>
</feature>
<dbReference type="EMBL" id="BQXU01000012">
    <property type="protein sequence ID" value="GKT45317.1"/>
    <property type="molecule type" value="Genomic_DNA"/>
</dbReference>
<dbReference type="GO" id="GO:0007094">
    <property type="term" value="P:mitotic spindle assembly checkpoint signaling"/>
    <property type="evidence" value="ECO:0007669"/>
    <property type="project" value="InterPro"/>
</dbReference>
<protein>
    <recommendedName>
        <fullName evidence="3">Spindle assembly checkpoint component MAD1</fullName>
    </recommendedName>
</protein>
<feature type="coiled-coil region" evidence="8">
    <location>
        <begin position="264"/>
        <end position="472"/>
    </location>
</feature>
<feature type="coiled-coil region" evidence="8">
    <location>
        <begin position="513"/>
        <end position="547"/>
    </location>
</feature>
<evidence type="ECO:0000256" key="5">
    <source>
        <dbReference type="ARBA" id="ARBA00022776"/>
    </source>
</evidence>
<keyword evidence="11" id="KW-1185">Reference proteome</keyword>
<dbReference type="GO" id="GO:0051301">
    <property type="term" value="P:cell division"/>
    <property type="evidence" value="ECO:0007669"/>
    <property type="project" value="UniProtKB-KW"/>
</dbReference>
<evidence type="ECO:0000256" key="2">
    <source>
        <dbReference type="ARBA" id="ARBA00008029"/>
    </source>
</evidence>
<keyword evidence="5" id="KW-0498">Mitosis</keyword>
<evidence type="ECO:0000256" key="4">
    <source>
        <dbReference type="ARBA" id="ARBA00022618"/>
    </source>
</evidence>
<keyword evidence="6" id="KW-0539">Nucleus</keyword>
<dbReference type="GO" id="GO:0005635">
    <property type="term" value="C:nuclear envelope"/>
    <property type="evidence" value="ECO:0007669"/>
    <property type="project" value="TreeGrafter"/>
</dbReference>
<dbReference type="GeneID" id="73326300"/>
<dbReference type="Gene3D" id="6.10.250.90">
    <property type="match status" value="1"/>
</dbReference>
<evidence type="ECO:0000256" key="7">
    <source>
        <dbReference type="ARBA" id="ARBA00023306"/>
    </source>
</evidence>
<comment type="caution">
    <text evidence="10">The sequence shown here is derived from an EMBL/GenBank/DDBJ whole genome shotgun (WGS) entry which is preliminary data.</text>
</comment>
<dbReference type="PANTHER" id="PTHR23168">
    <property type="entry name" value="MITOTIC SPINDLE ASSEMBLY CHECKPOINT PROTEIN MAD1 MITOTIC ARREST DEFICIENT-LIKE PROTEIN 1"/>
    <property type="match status" value="1"/>
</dbReference>
<reference evidence="10 11" key="1">
    <citation type="submission" date="2022-03" db="EMBL/GenBank/DDBJ databases">
        <title>Genome data of Colletotrichum spp.</title>
        <authorList>
            <person name="Utami Y.D."/>
            <person name="Hiruma K."/>
        </authorList>
    </citation>
    <scope>NUCLEOTIDE SEQUENCE [LARGE SCALE GENOMIC DNA]</scope>
    <source>
        <strain evidence="10 11">MAFF 239500</strain>
    </source>
</reference>
<dbReference type="PANTHER" id="PTHR23168:SF0">
    <property type="entry name" value="MITOTIC SPINDLE ASSEMBLY CHECKPOINT PROTEIN MAD1"/>
    <property type="match status" value="1"/>
</dbReference>